<evidence type="ECO:0000313" key="1">
    <source>
        <dbReference type="EMBL" id="MFB9951366.1"/>
    </source>
</evidence>
<name>A0ABV6AL72_9HYPH</name>
<keyword evidence="2" id="KW-1185">Reference proteome</keyword>
<dbReference type="EMBL" id="JBHMAA010000024">
    <property type="protein sequence ID" value="MFB9951366.1"/>
    <property type="molecule type" value="Genomic_DNA"/>
</dbReference>
<reference evidence="1 2" key="1">
    <citation type="submission" date="2024-09" db="EMBL/GenBank/DDBJ databases">
        <authorList>
            <person name="Sun Q."/>
            <person name="Mori K."/>
        </authorList>
    </citation>
    <scope>NUCLEOTIDE SEQUENCE [LARGE SCALE GENOMIC DNA]</scope>
    <source>
        <strain evidence="1 2">TBRC 4938</strain>
    </source>
</reference>
<sequence length="67" mass="7486">MFPKFLEGLPERIVEDEDVREDTMVLFGDTETFIAALIASFLLSAGFRLAENLAANVAELRAYGFNE</sequence>
<accession>A0ABV6AL72</accession>
<comment type="caution">
    <text evidence="1">The sequence shown here is derived from an EMBL/GenBank/DDBJ whole genome shotgun (WGS) entry which is preliminary data.</text>
</comment>
<organism evidence="1 2">
    <name type="scientific">Rhizobium puerariae</name>
    <dbReference type="NCBI Taxonomy" id="1585791"/>
    <lineage>
        <taxon>Bacteria</taxon>
        <taxon>Pseudomonadati</taxon>
        <taxon>Pseudomonadota</taxon>
        <taxon>Alphaproteobacteria</taxon>
        <taxon>Hyphomicrobiales</taxon>
        <taxon>Rhizobiaceae</taxon>
        <taxon>Rhizobium/Agrobacterium group</taxon>
        <taxon>Rhizobium</taxon>
    </lineage>
</organism>
<proteinExistence type="predicted"/>
<protein>
    <submittedName>
        <fullName evidence="1">Uncharacterized protein</fullName>
    </submittedName>
</protein>
<gene>
    <name evidence="1" type="ORF">ACFFP0_21165</name>
</gene>
<dbReference type="Proteomes" id="UP001589692">
    <property type="component" value="Unassembled WGS sequence"/>
</dbReference>
<dbReference type="RefSeq" id="WP_377264175.1">
    <property type="nucleotide sequence ID" value="NZ_JBHMAA010000024.1"/>
</dbReference>
<evidence type="ECO:0000313" key="2">
    <source>
        <dbReference type="Proteomes" id="UP001589692"/>
    </source>
</evidence>